<keyword evidence="1" id="KW-0175">Coiled coil</keyword>
<evidence type="ECO:0000313" key="3">
    <source>
        <dbReference type="Proteomes" id="UP001062738"/>
    </source>
</evidence>
<reference evidence="2" key="1">
    <citation type="submission" date="2022-09" db="EMBL/GenBank/DDBJ databases">
        <authorList>
            <person name="Zoaiter M."/>
        </authorList>
    </citation>
    <scope>NUCLEOTIDE SEQUENCE</scope>
    <source>
        <strain evidence="2">DSM 19848</strain>
    </source>
</reference>
<comment type="caution">
    <text evidence="2">The sequence shown here is derived from an EMBL/GenBank/DDBJ whole genome shotgun (WGS) entry which is preliminary data.</text>
</comment>
<accession>A0ABT4DF33</accession>
<dbReference type="EMBL" id="JAOXXL010000002">
    <property type="protein sequence ID" value="MCY7007200.1"/>
    <property type="molecule type" value="Genomic_DNA"/>
</dbReference>
<evidence type="ECO:0000313" key="2">
    <source>
        <dbReference type="EMBL" id="MCY7007200.1"/>
    </source>
</evidence>
<protein>
    <submittedName>
        <fullName evidence="2">Uncharacterized protein</fullName>
    </submittedName>
</protein>
<dbReference type="Proteomes" id="UP001062738">
    <property type="component" value="Unassembled WGS sequence"/>
</dbReference>
<proteinExistence type="predicted"/>
<sequence length="228" mass="27537">MGLGDFLFKEKEEKYLKQIEDLQQKLKEKEEKIAKLELDLETVTKERDNRISEKQLEIFEKNLKQKTEIAQKGEGYRDLLLSYRINPEKSQYKYKVELRNFYSSKKFQEILNIFSEKNILFVNDIKEEDFNDIPKETKNLDEAKQRFLDFKSGNFDWDIATFINKGEKLSKIYSKSKKLVTVFSDLYLEYMDDIVNFDFMSLKSYGFKTPQIEEFIQKRDEYYKESRI</sequence>
<name>A0ABT4DF33_FUSSI</name>
<dbReference type="RefSeq" id="WP_265151341.1">
    <property type="nucleotide sequence ID" value="NZ_JAOXXL010000002.1"/>
</dbReference>
<feature type="coiled-coil region" evidence="1">
    <location>
        <begin position="9"/>
        <end position="46"/>
    </location>
</feature>
<keyword evidence="3" id="KW-1185">Reference proteome</keyword>
<gene>
    <name evidence="2" type="ORF">OCK72_00885</name>
</gene>
<organism evidence="2 3">
    <name type="scientific">Fusobacterium simiae</name>
    <dbReference type="NCBI Taxonomy" id="855"/>
    <lineage>
        <taxon>Bacteria</taxon>
        <taxon>Fusobacteriati</taxon>
        <taxon>Fusobacteriota</taxon>
        <taxon>Fusobacteriia</taxon>
        <taxon>Fusobacteriales</taxon>
        <taxon>Fusobacteriaceae</taxon>
        <taxon>Fusobacterium</taxon>
    </lineage>
</organism>
<evidence type="ECO:0000256" key="1">
    <source>
        <dbReference type="SAM" id="Coils"/>
    </source>
</evidence>